<reference evidence="2 3" key="1">
    <citation type="submission" date="2018-02" db="EMBL/GenBank/DDBJ databases">
        <title>Complete genome sequencing of Faecalibacterium prausnitzii strains isolated from the human gut.</title>
        <authorList>
            <person name="Fitzgerald B.C."/>
            <person name="Shkoporov A.N."/>
            <person name="Ross P.R."/>
            <person name="Hill C."/>
        </authorList>
    </citation>
    <scope>NUCLEOTIDE SEQUENCE [LARGE SCALE GENOMIC DNA]</scope>
    <source>
        <strain evidence="2 3">APC923/51-1</strain>
    </source>
</reference>
<evidence type="ECO:0000313" key="2">
    <source>
        <dbReference type="EMBL" id="RAW56683.1"/>
    </source>
</evidence>
<evidence type="ECO:0000313" key="3">
    <source>
        <dbReference type="Proteomes" id="UP000251281"/>
    </source>
</evidence>
<accession>A0A329U641</accession>
<dbReference type="Pfam" id="PF21758">
    <property type="entry name" value="PAC_bac"/>
    <property type="match status" value="1"/>
</dbReference>
<gene>
    <name evidence="2" type="ORF">C4N24_09635</name>
</gene>
<proteinExistence type="predicted"/>
<dbReference type="AlphaFoldDB" id="A0A329U641"/>
<comment type="caution">
    <text evidence="2">The sequence shown here is derived from an EMBL/GenBank/DDBJ whole genome shotgun (WGS) entry which is preliminary data.</text>
</comment>
<protein>
    <recommendedName>
        <fullName evidence="1">Prenylated flavin chaperone LpdD-like domain-containing protein</fullName>
    </recommendedName>
</protein>
<dbReference type="InterPro" id="IPR048844">
    <property type="entry name" value="LpdD_chaperone-like"/>
</dbReference>
<dbReference type="EMBL" id="PRLD01000009">
    <property type="protein sequence ID" value="RAW56683.1"/>
    <property type="molecule type" value="Genomic_DNA"/>
</dbReference>
<evidence type="ECO:0000259" key="1">
    <source>
        <dbReference type="Pfam" id="PF21758"/>
    </source>
</evidence>
<dbReference type="RefSeq" id="WP_112091237.1">
    <property type="nucleotide sequence ID" value="NZ_PRLD01000009.1"/>
</dbReference>
<dbReference type="Proteomes" id="UP000251281">
    <property type="component" value="Unassembled WGS sequence"/>
</dbReference>
<feature type="domain" description="Prenylated flavin chaperone LpdD-like" evidence="1">
    <location>
        <begin position="14"/>
        <end position="106"/>
    </location>
</feature>
<organism evidence="2 3">
    <name type="scientific">Faecalibacterium prausnitzii</name>
    <dbReference type="NCBI Taxonomy" id="853"/>
    <lineage>
        <taxon>Bacteria</taxon>
        <taxon>Bacillati</taxon>
        <taxon>Bacillota</taxon>
        <taxon>Clostridia</taxon>
        <taxon>Eubacteriales</taxon>
        <taxon>Oscillospiraceae</taxon>
        <taxon>Faecalibacterium</taxon>
    </lineage>
</organism>
<sequence length="116" mass="12597">MKHFTHEQMFRGKPITAEITVTDCGVQVGLYGGDKPHIGAVGIAAPDGNITVTQFEGHKEGILCQHWCEELFKAVNCPVVVSAGIHYDNASKEEILQVVEISNVLLGIGIRKLQSI</sequence>
<name>A0A329U641_9FIRM</name>